<evidence type="ECO:0000313" key="4">
    <source>
        <dbReference type="WBParaSite" id="ECPE_0001652901-mRNA-1"/>
    </source>
</evidence>
<keyword evidence="1" id="KW-1133">Transmembrane helix</keyword>
<dbReference type="EMBL" id="UZAN01064575">
    <property type="protein sequence ID" value="VDP93759.1"/>
    <property type="molecule type" value="Genomic_DNA"/>
</dbReference>
<evidence type="ECO:0000256" key="1">
    <source>
        <dbReference type="SAM" id="Phobius"/>
    </source>
</evidence>
<reference evidence="4" key="1">
    <citation type="submission" date="2016-06" db="UniProtKB">
        <authorList>
            <consortium name="WormBaseParasite"/>
        </authorList>
    </citation>
    <scope>IDENTIFICATION</scope>
</reference>
<evidence type="ECO:0000313" key="2">
    <source>
        <dbReference type="EMBL" id="VDP93759.1"/>
    </source>
</evidence>
<sequence>MVLHVILLACGLLFAMFFPSIGTIIRYIGAVSGFVYIFTLPPLITLLNKRCLGRVPAPSVTEVSIESGSGETPGSRPLLTIPPDKKQKTVWRDRKTRQLWWIRAVGYSVIIFLGLANFVGQFLVQFL</sequence>
<reference evidence="2 3" key="2">
    <citation type="submission" date="2018-11" db="EMBL/GenBank/DDBJ databases">
        <authorList>
            <consortium name="Pathogen Informatics"/>
        </authorList>
    </citation>
    <scope>NUCLEOTIDE SEQUENCE [LARGE SCALE GENOMIC DNA]</scope>
    <source>
        <strain evidence="2 3">Egypt</strain>
    </source>
</reference>
<gene>
    <name evidence="2" type="ORF">ECPE_LOCUS16487</name>
</gene>
<feature type="transmembrane region" description="Helical" evidence="1">
    <location>
        <begin position="27"/>
        <end position="47"/>
    </location>
</feature>
<proteinExistence type="predicted"/>
<accession>A0A183BBA1</accession>
<dbReference type="Proteomes" id="UP000272942">
    <property type="component" value="Unassembled WGS sequence"/>
</dbReference>
<keyword evidence="3" id="KW-1185">Reference proteome</keyword>
<keyword evidence="1" id="KW-0472">Membrane</keyword>
<protein>
    <submittedName>
        <fullName evidence="4">Aa_trans domain-containing protein</fullName>
    </submittedName>
</protein>
<organism evidence="4">
    <name type="scientific">Echinostoma caproni</name>
    <dbReference type="NCBI Taxonomy" id="27848"/>
    <lineage>
        <taxon>Eukaryota</taxon>
        <taxon>Metazoa</taxon>
        <taxon>Spiralia</taxon>
        <taxon>Lophotrochozoa</taxon>
        <taxon>Platyhelminthes</taxon>
        <taxon>Trematoda</taxon>
        <taxon>Digenea</taxon>
        <taxon>Plagiorchiida</taxon>
        <taxon>Echinostomata</taxon>
        <taxon>Echinostomatoidea</taxon>
        <taxon>Echinostomatidae</taxon>
        <taxon>Echinostoma</taxon>
    </lineage>
</organism>
<dbReference type="OrthoDB" id="294730at2759"/>
<name>A0A183BBA1_9TREM</name>
<feature type="transmembrane region" description="Helical" evidence="1">
    <location>
        <begin position="100"/>
        <end position="124"/>
    </location>
</feature>
<dbReference type="WBParaSite" id="ECPE_0001652901-mRNA-1">
    <property type="protein sequence ID" value="ECPE_0001652901-mRNA-1"/>
    <property type="gene ID" value="ECPE_0001652901"/>
</dbReference>
<dbReference type="AlphaFoldDB" id="A0A183BBA1"/>
<evidence type="ECO:0000313" key="3">
    <source>
        <dbReference type="Proteomes" id="UP000272942"/>
    </source>
</evidence>
<keyword evidence="1" id="KW-0812">Transmembrane</keyword>